<dbReference type="AlphaFoldDB" id="A0AAD2ZVA5"/>
<accession>A0AAD2ZVA5</accession>
<comment type="caution">
    <text evidence="2">The sequence shown here is derived from an EMBL/GenBank/DDBJ whole genome shotgun (WGS) entry which is preliminary data.</text>
</comment>
<proteinExistence type="predicted"/>
<evidence type="ECO:0000313" key="2">
    <source>
        <dbReference type="EMBL" id="ENY79620.1"/>
    </source>
</evidence>
<sequence>MEAVMKLKILALCSLALASTMATAESLSEMYPGPWRSGPSQSITKALAEQGVEGCKKYRYRVAAKSESEFLVYCYRGGDAKSAYMVWPNIHKVLGPYQPDSSL</sequence>
<gene>
    <name evidence="2" type="ORF">C206_00635</name>
</gene>
<dbReference type="EMBL" id="APBQ01000005">
    <property type="protein sequence ID" value="ENY79620.1"/>
    <property type="molecule type" value="Genomic_DNA"/>
</dbReference>
<evidence type="ECO:0000313" key="3">
    <source>
        <dbReference type="Proteomes" id="UP000013237"/>
    </source>
</evidence>
<evidence type="ECO:0008006" key="4">
    <source>
        <dbReference type="Google" id="ProtNLM"/>
    </source>
</evidence>
<feature type="chain" id="PRO_5042001881" description="Integron gene cassette protein" evidence="1">
    <location>
        <begin position="25"/>
        <end position="103"/>
    </location>
</feature>
<protein>
    <recommendedName>
        <fullName evidence="4">Integron gene cassette protein</fullName>
    </recommendedName>
</protein>
<reference evidence="2 3" key="1">
    <citation type="submission" date="2013-02" db="EMBL/GenBank/DDBJ databases">
        <title>Insights into the proteome of triclosan-resistant Pseudomonas putida TRO1, isolated from activated sludge.</title>
        <authorList>
            <person name="Lolas I.B."/>
            <person name="Almeida B."/>
            <person name="Starnawski P.M."/>
            <person name="Soenderkaer M."/>
            <person name="Nielsen K.L."/>
            <person name="Nielsen J.L."/>
        </authorList>
    </citation>
    <scope>NUCLEOTIDE SEQUENCE [LARGE SCALE GENOMIC DNA]</scope>
    <source>
        <strain evidence="2 3">TRO1</strain>
    </source>
</reference>
<feature type="signal peptide" evidence="1">
    <location>
        <begin position="1"/>
        <end position="24"/>
    </location>
</feature>
<organism evidence="2 3">
    <name type="scientific">Pseudomonas putida TRO1</name>
    <dbReference type="NCBI Taxonomy" id="1227924"/>
    <lineage>
        <taxon>Bacteria</taxon>
        <taxon>Pseudomonadati</taxon>
        <taxon>Pseudomonadota</taxon>
        <taxon>Gammaproteobacteria</taxon>
        <taxon>Pseudomonadales</taxon>
        <taxon>Pseudomonadaceae</taxon>
        <taxon>Pseudomonas</taxon>
    </lineage>
</organism>
<dbReference type="Proteomes" id="UP000013237">
    <property type="component" value="Unassembled WGS sequence"/>
</dbReference>
<keyword evidence="1" id="KW-0732">Signal</keyword>
<name>A0AAD2ZVA5_PSEPU</name>
<evidence type="ECO:0000256" key="1">
    <source>
        <dbReference type="SAM" id="SignalP"/>
    </source>
</evidence>